<accession>A0A4C1UC47</accession>
<keyword evidence="3" id="KW-1185">Reference proteome</keyword>
<dbReference type="EMBL" id="BGZK01000155">
    <property type="protein sequence ID" value="GBP23919.1"/>
    <property type="molecule type" value="Genomic_DNA"/>
</dbReference>
<comment type="caution">
    <text evidence="2">The sequence shown here is derived from an EMBL/GenBank/DDBJ whole genome shotgun (WGS) entry which is preliminary data.</text>
</comment>
<dbReference type="Proteomes" id="UP000299102">
    <property type="component" value="Unassembled WGS sequence"/>
</dbReference>
<feature type="compositionally biased region" description="Acidic residues" evidence="1">
    <location>
        <begin position="100"/>
        <end position="122"/>
    </location>
</feature>
<protein>
    <submittedName>
        <fullName evidence="2">Uncharacterized protein</fullName>
    </submittedName>
</protein>
<evidence type="ECO:0000256" key="1">
    <source>
        <dbReference type="SAM" id="MobiDB-lite"/>
    </source>
</evidence>
<reference evidence="2 3" key="1">
    <citation type="journal article" date="2019" name="Commun. Biol.">
        <title>The bagworm genome reveals a unique fibroin gene that provides high tensile strength.</title>
        <authorList>
            <person name="Kono N."/>
            <person name="Nakamura H."/>
            <person name="Ohtoshi R."/>
            <person name="Tomita M."/>
            <person name="Numata K."/>
            <person name="Arakawa K."/>
        </authorList>
    </citation>
    <scope>NUCLEOTIDE SEQUENCE [LARGE SCALE GENOMIC DNA]</scope>
</reference>
<organism evidence="2 3">
    <name type="scientific">Eumeta variegata</name>
    <name type="common">Bagworm moth</name>
    <name type="synonym">Eumeta japonica</name>
    <dbReference type="NCBI Taxonomy" id="151549"/>
    <lineage>
        <taxon>Eukaryota</taxon>
        <taxon>Metazoa</taxon>
        <taxon>Ecdysozoa</taxon>
        <taxon>Arthropoda</taxon>
        <taxon>Hexapoda</taxon>
        <taxon>Insecta</taxon>
        <taxon>Pterygota</taxon>
        <taxon>Neoptera</taxon>
        <taxon>Endopterygota</taxon>
        <taxon>Lepidoptera</taxon>
        <taxon>Glossata</taxon>
        <taxon>Ditrysia</taxon>
        <taxon>Tineoidea</taxon>
        <taxon>Psychidae</taxon>
        <taxon>Oiketicinae</taxon>
        <taxon>Eumeta</taxon>
    </lineage>
</organism>
<sequence>MNWTGASKAGGFLYSVYWPLPSGSPSTLYIGGNFNTDGSKVRNHCSWRASEPREQRSPCKARNLYTHDSRHSKSNSRDLAGVSPARHQPLYFLDNKENIVEESDDDESSDSEISDDAEENEC</sequence>
<proteinExistence type="predicted"/>
<name>A0A4C1UC47_EUMVA</name>
<dbReference type="AlphaFoldDB" id="A0A4C1UC47"/>
<gene>
    <name evidence="2" type="ORF">EVAR_17556_1</name>
</gene>
<feature type="region of interest" description="Disordered" evidence="1">
    <location>
        <begin position="46"/>
        <end position="122"/>
    </location>
</feature>
<evidence type="ECO:0000313" key="2">
    <source>
        <dbReference type="EMBL" id="GBP23919.1"/>
    </source>
</evidence>
<evidence type="ECO:0000313" key="3">
    <source>
        <dbReference type="Proteomes" id="UP000299102"/>
    </source>
</evidence>